<evidence type="ECO:0000313" key="1">
    <source>
        <dbReference type="EMBL" id="GHF56884.1"/>
    </source>
</evidence>
<dbReference type="RefSeq" id="WP_184114510.1">
    <property type="nucleotide sequence ID" value="NZ_BNAJ01000011.1"/>
</dbReference>
<evidence type="ECO:0000313" key="2">
    <source>
        <dbReference type="EMBL" id="MBB5378214.1"/>
    </source>
</evidence>
<dbReference type="Proteomes" id="UP000539473">
    <property type="component" value="Unassembled WGS sequence"/>
</dbReference>
<reference evidence="4" key="2">
    <citation type="journal article" date="2019" name="Int. J. Syst. Evol. Microbiol.">
        <title>The Global Catalogue of Microorganisms (GCM) 10K type strain sequencing project: providing services to taxonomists for standard genome sequencing and annotation.</title>
        <authorList>
            <consortium name="The Broad Institute Genomics Platform"/>
            <consortium name="The Broad Institute Genome Sequencing Center for Infectious Disease"/>
            <person name="Wu L."/>
            <person name="Ma J."/>
        </authorList>
    </citation>
    <scope>NUCLEOTIDE SEQUENCE [LARGE SCALE GENOMIC DNA]</scope>
    <source>
        <strain evidence="4">CGMCC 1.18437</strain>
    </source>
</reference>
<dbReference type="EMBL" id="JACHFK010000011">
    <property type="protein sequence ID" value="MBB5378214.1"/>
    <property type="molecule type" value="Genomic_DNA"/>
</dbReference>
<evidence type="ECO:0000313" key="4">
    <source>
        <dbReference type="Proteomes" id="UP000619376"/>
    </source>
</evidence>
<accession>A0A7W8NPQ4</accession>
<sequence>MKERDIGSQGAATVSTPLGELVLRASIHPATTPLDEFQPVPGTTFIRTTFEVAGARGELLLGTLDPGLLPGQTVDQCWGVIWTVQADFDLPQRQVLEFTCSLGEEPFWTETGWGSGQSVIYRSWEHELTQLVLGTIDPECGLSFYAEQQGFRLPLRRFAEHPAFFEFDCIESSASGLTVRYPALRVGEVCQAQFVAAWKDRRDLNDQDAVLAVDLAPIQIFRAASGKTIQ</sequence>
<comment type="caution">
    <text evidence="2">The sequence shown here is derived from an EMBL/GenBank/DDBJ whole genome shotgun (WGS) entry which is preliminary data.</text>
</comment>
<proteinExistence type="predicted"/>
<dbReference type="EMBL" id="BNAJ01000011">
    <property type="protein sequence ID" value="GHF56884.1"/>
    <property type="molecule type" value="Genomic_DNA"/>
</dbReference>
<reference evidence="1" key="4">
    <citation type="submission" date="2024-05" db="EMBL/GenBank/DDBJ databases">
        <authorList>
            <person name="Sun Q."/>
            <person name="Zhou Y."/>
        </authorList>
    </citation>
    <scope>NUCLEOTIDE SEQUENCE</scope>
    <source>
        <strain evidence="1">CGMCC 1.18437</strain>
    </source>
</reference>
<organism evidence="2 3">
    <name type="scientific">Deinococcus metalli</name>
    <dbReference type="NCBI Taxonomy" id="1141878"/>
    <lineage>
        <taxon>Bacteria</taxon>
        <taxon>Thermotogati</taxon>
        <taxon>Deinococcota</taxon>
        <taxon>Deinococci</taxon>
        <taxon>Deinococcales</taxon>
        <taxon>Deinococcaceae</taxon>
        <taxon>Deinococcus</taxon>
    </lineage>
</organism>
<gene>
    <name evidence="1" type="ORF">GCM10017781_36530</name>
    <name evidence="2" type="ORF">HNQ07_003715</name>
</gene>
<dbReference type="Proteomes" id="UP000619376">
    <property type="component" value="Unassembled WGS sequence"/>
</dbReference>
<reference evidence="2 3" key="3">
    <citation type="submission" date="2020-08" db="EMBL/GenBank/DDBJ databases">
        <title>Genomic Encyclopedia of Type Strains, Phase IV (KMG-IV): sequencing the most valuable type-strain genomes for metagenomic binning, comparative biology and taxonomic classification.</title>
        <authorList>
            <person name="Goeker M."/>
        </authorList>
    </citation>
    <scope>NUCLEOTIDE SEQUENCE [LARGE SCALE GENOMIC DNA]</scope>
    <source>
        <strain evidence="2 3">DSM 27521</strain>
    </source>
</reference>
<dbReference type="AlphaFoldDB" id="A0A7W8NPQ4"/>
<keyword evidence="4" id="KW-1185">Reference proteome</keyword>
<name>A0A7W8NPQ4_9DEIO</name>
<protein>
    <submittedName>
        <fullName evidence="2">Uncharacterized protein</fullName>
    </submittedName>
</protein>
<reference evidence="1" key="1">
    <citation type="journal article" date="2014" name="Int. J. Syst. Evol. Microbiol.">
        <title>Complete genome of a new Firmicutes species belonging to the dominant human colonic microbiota ('Ruminococcus bicirculans') reveals two chromosomes and a selective capacity to utilize plant glucans.</title>
        <authorList>
            <consortium name="NISC Comparative Sequencing Program"/>
            <person name="Wegmann U."/>
            <person name="Louis P."/>
            <person name="Goesmann A."/>
            <person name="Henrissat B."/>
            <person name="Duncan S.H."/>
            <person name="Flint H.J."/>
        </authorList>
    </citation>
    <scope>NUCLEOTIDE SEQUENCE</scope>
    <source>
        <strain evidence="1">CGMCC 1.18437</strain>
    </source>
</reference>
<evidence type="ECO:0000313" key="3">
    <source>
        <dbReference type="Proteomes" id="UP000539473"/>
    </source>
</evidence>